<evidence type="ECO:0000313" key="7">
    <source>
        <dbReference type="EMBL" id="CAL1172430.1"/>
    </source>
</evidence>
<dbReference type="GO" id="GO:0008270">
    <property type="term" value="F:zinc ion binding"/>
    <property type="evidence" value="ECO:0007669"/>
    <property type="project" value="UniProtKB-KW"/>
</dbReference>
<reference evidence="6" key="1">
    <citation type="submission" date="2022-10" db="EMBL/GenBank/DDBJ databases">
        <authorList>
            <person name="Chen Y."/>
            <person name="Dougan E. K."/>
            <person name="Chan C."/>
            <person name="Rhodes N."/>
            <person name="Thang M."/>
        </authorList>
    </citation>
    <scope>NUCLEOTIDE SEQUENCE</scope>
</reference>
<proteinExistence type="predicted"/>
<dbReference type="EMBL" id="CAMXCT030006730">
    <property type="protein sequence ID" value="CAL4806367.1"/>
    <property type="molecule type" value="Genomic_DNA"/>
</dbReference>
<sequence>MSRSCAVCGIGGVKLCGRCKDRCYCSVECQRADWKTHKTSCCKNICQQPDVLGKSFDPFDPAEMFAEQHLCQFVPLIDGKGAGVVAKTFIPAGEIIVQDQPLMYIDEKELGVSDIWSSPMTAKVDRRHALVKEKFQQLSEKDQAKVLSLEDSQTNNKLARAIVDRGYADGSIKSPWEKLYTRSSVPSTSIPEIQDPGYKSAEGIFQTNGLPVGNSNSLGLFPLISRFNHSAPTLATADIPRRSYKLCRP</sequence>
<evidence type="ECO:0000256" key="2">
    <source>
        <dbReference type="ARBA" id="ARBA00022771"/>
    </source>
</evidence>
<organism evidence="6">
    <name type="scientific">Cladocopium goreaui</name>
    <dbReference type="NCBI Taxonomy" id="2562237"/>
    <lineage>
        <taxon>Eukaryota</taxon>
        <taxon>Sar</taxon>
        <taxon>Alveolata</taxon>
        <taxon>Dinophyceae</taxon>
        <taxon>Suessiales</taxon>
        <taxon>Symbiodiniaceae</taxon>
        <taxon>Cladocopium</taxon>
    </lineage>
</organism>
<evidence type="ECO:0000313" key="8">
    <source>
        <dbReference type="EMBL" id="CAL4806367.1"/>
    </source>
</evidence>
<dbReference type="Pfam" id="PF01753">
    <property type="entry name" value="zf-MYND"/>
    <property type="match status" value="1"/>
</dbReference>
<evidence type="ECO:0000313" key="9">
    <source>
        <dbReference type="Proteomes" id="UP001152797"/>
    </source>
</evidence>
<keyword evidence="2 4" id="KW-0863">Zinc-finger</keyword>
<dbReference type="AlphaFoldDB" id="A0A9P1GQL5"/>
<dbReference type="EMBL" id="CAMXCT020006730">
    <property type="protein sequence ID" value="CAL1172430.1"/>
    <property type="molecule type" value="Genomic_DNA"/>
</dbReference>
<dbReference type="InterPro" id="IPR046341">
    <property type="entry name" value="SET_dom_sf"/>
</dbReference>
<evidence type="ECO:0000256" key="1">
    <source>
        <dbReference type="ARBA" id="ARBA00022723"/>
    </source>
</evidence>
<comment type="caution">
    <text evidence="6">The sequence shown here is derived from an EMBL/GenBank/DDBJ whole genome shotgun (WGS) entry which is preliminary data.</text>
</comment>
<dbReference type="PROSITE" id="PS50865">
    <property type="entry name" value="ZF_MYND_2"/>
    <property type="match status" value="1"/>
</dbReference>
<evidence type="ECO:0000256" key="4">
    <source>
        <dbReference type="PROSITE-ProRule" id="PRU00134"/>
    </source>
</evidence>
<evidence type="ECO:0000256" key="3">
    <source>
        <dbReference type="ARBA" id="ARBA00022833"/>
    </source>
</evidence>
<evidence type="ECO:0000259" key="5">
    <source>
        <dbReference type="PROSITE" id="PS50865"/>
    </source>
</evidence>
<keyword evidence="3" id="KW-0862">Zinc</keyword>
<evidence type="ECO:0000313" key="6">
    <source>
        <dbReference type="EMBL" id="CAI4019055.1"/>
    </source>
</evidence>
<dbReference type="InterPro" id="IPR002893">
    <property type="entry name" value="Znf_MYND"/>
</dbReference>
<feature type="domain" description="MYND-type" evidence="5">
    <location>
        <begin position="5"/>
        <end position="41"/>
    </location>
</feature>
<dbReference type="Proteomes" id="UP001152797">
    <property type="component" value="Unassembled WGS sequence"/>
</dbReference>
<dbReference type="SUPFAM" id="SSF144232">
    <property type="entry name" value="HIT/MYND zinc finger-like"/>
    <property type="match status" value="1"/>
</dbReference>
<dbReference type="Gene3D" id="6.10.140.2220">
    <property type="match status" value="1"/>
</dbReference>
<dbReference type="InterPro" id="IPR053185">
    <property type="entry name" value="SET_domain_protein"/>
</dbReference>
<gene>
    <name evidence="6" type="ORF">C1SCF055_LOCUS43578</name>
</gene>
<reference evidence="7" key="2">
    <citation type="submission" date="2024-04" db="EMBL/GenBank/DDBJ databases">
        <authorList>
            <person name="Chen Y."/>
            <person name="Shah S."/>
            <person name="Dougan E. K."/>
            <person name="Thang M."/>
            <person name="Chan C."/>
        </authorList>
    </citation>
    <scope>NUCLEOTIDE SEQUENCE [LARGE SCALE GENOMIC DNA]</scope>
</reference>
<dbReference type="PANTHER" id="PTHR47332">
    <property type="entry name" value="SET DOMAIN-CONTAINING PROTEIN 5"/>
    <property type="match status" value="1"/>
</dbReference>
<name>A0A9P1GQL5_9DINO</name>
<protein>
    <submittedName>
        <fullName evidence="8">Tudor domain-containing protein 1</fullName>
    </submittedName>
</protein>
<dbReference type="OrthoDB" id="341421at2759"/>
<keyword evidence="1" id="KW-0479">Metal-binding</keyword>
<dbReference type="SUPFAM" id="SSF82199">
    <property type="entry name" value="SET domain"/>
    <property type="match status" value="1"/>
</dbReference>
<keyword evidence="9" id="KW-1185">Reference proteome</keyword>
<accession>A0A9P1GQL5</accession>
<dbReference type="EMBL" id="CAMXCT010006730">
    <property type="protein sequence ID" value="CAI4019055.1"/>
    <property type="molecule type" value="Genomic_DNA"/>
</dbReference>
<dbReference type="PANTHER" id="PTHR47332:SF4">
    <property type="entry name" value="SET DOMAIN-CONTAINING PROTEIN 5"/>
    <property type="match status" value="1"/>
</dbReference>